<dbReference type="STRING" id="329046.A0A1Y2CXX2"/>
<dbReference type="Gene3D" id="1.10.472.80">
    <property type="entry name" value="Ypt/Rab-GAP domain of gyp1p, domain 3"/>
    <property type="match status" value="1"/>
</dbReference>
<feature type="region of interest" description="Disordered" evidence="1">
    <location>
        <begin position="1"/>
        <end position="22"/>
    </location>
</feature>
<gene>
    <name evidence="5" type="ORF">BCR33DRAFT_712091</name>
</gene>
<accession>A0A1Y2CXX2</accession>
<name>A0A1Y2CXX2_9FUNG</name>
<dbReference type="InterPro" id="IPR055391">
    <property type="entry name" value="BROMI_N"/>
</dbReference>
<feature type="domain" description="BROMI middle region" evidence="2">
    <location>
        <begin position="477"/>
        <end position="854"/>
    </location>
</feature>
<feature type="compositionally biased region" description="Pro residues" evidence="1">
    <location>
        <begin position="1"/>
        <end position="12"/>
    </location>
</feature>
<feature type="domain" description="BROMI C-terminal Rab TBC-like" evidence="4">
    <location>
        <begin position="942"/>
        <end position="1395"/>
    </location>
</feature>
<dbReference type="InterPro" id="IPR032735">
    <property type="entry name" value="BROMI_M"/>
</dbReference>
<dbReference type="EMBL" id="MCGO01000004">
    <property type="protein sequence ID" value="ORY51889.1"/>
    <property type="molecule type" value="Genomic_DNA"/>
</dbReference>
<dbReference type="PANTHER" id="PTHR13465">
    <property type="entry name" value="UPF0183 PROTEIN"/>
    <property type="match status" value="1"/>
</dbReference>
<comment type="caution">
    <text evidence="5">The sequence shown here is derived from an EMBL/GenBank/DDBJ whole genome shotgun (WGS) entry which is preliminary data.</text>
</comment>
<dbReference type="Pfam" id="PF23431">
    <property type="entry name" value="BROMI_N"/>
    <property type="match status" value="1"/>
</dbReference>
<feature type="domain" description="BROMI middle region" evidence="2">
    <location>
        <begin position="213"/>
        <end position="401"/>
    </location>
</feature>
<dbReference type="InterPro" id="IPR035969">
    <property type="entry name" value="Rab-GAP_TBC_sf"/>
</dbReference>
<dbReference type="Pfam" id="PF14961">
    <property type="entry name" value="BROMI"/>
    <property type="match status" value="2"/>
</dbReference>
<dbReference type="OrthoDB" id="1668230at2759"/>
<feature type="region of interest" description="Disordered" evidence="1">
    <location>
        <begin position="39"/>
        <end position="60"/>
    </location>
</feature>
<feature type="compositionally biased region" description="Low complexity" evidence="1">
    <location>
        <begin position="188"/>
        <end position="205"/>
    </location>
</feature>
<proteinExistence type="predicted"/>
<sequence>MAAPPAPPPPSEPAAVQQATASRNGISIEEITQFLSALASSAAKEGPSSKERSSSLSSSSVESLLGIEKSDENFHKHALIRHLRRLVDSAVGHLLDQQIDRVTSDSHDSAVPLIVDRIMTSAEYVSMLNSVNAQFRRSVAMLTNNANNKEPLLKTPQPPHPARFLNYSLSQNAPENMNNFHMHHHSFSTHSNATNDSSSGSLTSSSFMSPPVEEVKLIISNLQNKTSLETRLGAAQKFNLLSIADLLSSEFWTDTKLGIEFCLADQDTRISGLGLQVCSKAFKSAPPPMTGELFLILVQHLISIFEAGTIIPKLGDHLNPSDTRTDLLLRKIRLLLQFQLELPSCWLRFPDQMFTNCLNAAYRLLRRPNNGAISALHVMAVLDPKCMWFEKWTLSCVGRAQSVASMGKAGVCEGLVVAFLKYLGGLEGGMRVGRKGSGKSTSSGERDEVVVMDVDEAEKGDLLDDGVHDQEGGENRQSSTIIASWDWEYAHFCQVVLVLGKLIRGKAGRSCFPIAISLDNLNRRWKDKELLSLFEQESNDQFLFSVEAFLKSLVLLMCKCPRLGPSKIDFDDSNTVSDEMYKSLHLSTIICQLLQDLTLDEECCRLIYTNKVLKELIGPIISLRQSSPKLDNPNINEQILLNIAQLLSNIASSESGRKLILWGLEPVSATQTSTQKDYKPSFPLQALVQLVVDSLEGRLSPSQTLTLRVLGGFIFVLRQLYRTCEGICLLQQYSLHQALAVNMGDSKWFRAWNSAGAVEISRKEWETMSIDNLLNFAGTPKGVLLLHESGAMERCVAHMFNRYQKKMQVSACEKFGYGVLVSQVSVTAPGMKALCRTGLIGSYIRNLWDWLEFENSCGEPEIEIDDHQSRKIVSSLMKAVSTFSGISSILSLESEKTELDVCTFTYLIRKLVFVDSPVPNDPLITFEESYQIGLRILSLVTSSLDSCILLQTKFHFQESLLKQQEETCFTSDNEEDETDDGFSVDESSMSRCQILVATYLLGGPHERILPEIDFRPYMAGTLELFSQYPCPDCYVGKFNGVPTDNRIEALMTKTVFNQDTTNSSSIRSIQKSILEVNNANSNMIIPFHIVSQLMDYMLKLYSAITPSVASECGWKLIEEGIDDQLDYPKHLDFKIPDWMDLGISMVIRYAKSLLPEIEVSTARRELTILLQRVQVLLKPSLVQKSAKSKSKTSVAHIPFVGFDWFACTVFILKECSSSKSFVFLHQFKSFSASFVLWPARAFYSSPPTAKDQNNITEDIPFSYSSSSFFVELILEAELPHIFSAFTLSGCTPSQISSRWIRECFWNVLDFPEIANYICNTLVFGVDYQVYYCIALFRHLDRAILHSTRIGELIAFLNDASRVGPILQEFRVDAEVLGYMKKLEEKYRILIFSEIK</sequence>
<dbReference type="Pfam" id="PF23440">
    <property type="entry name" value="BROMI_C"/>
    <property type="match status" value="1"/>
</dbReference>
<reference evidence="5 6" key="1">
    <citation type="submission" date="2016-07" db="EMBL/GenBank/DDBJ databases">
        <title>Pervasive Adenine N6-methylation of Active Genes in Fungi.</title>
        <authorList>
            <consortium name="DOE Joint Genome Institute"/>
            <person name="Mondo S.J."/>
            <person name="Dannebaum R.O."/>
            <person name="Kuo R.C."/>
            <person name="Labutti K."/>
            <person name="Haridas S."/>
            <person name="Kuo A."/>
            <person name="Salamov A."/>
            <person name="Ahrendt S.R."/>
            <person name="Lipzen A."/>
            <person name="Sullivan W."/>
            <person name="Andreopoulos W.B."/>
            <person name="Clum A."/>
            <person name="Lindquist E."/>
            <person name="Daum C."/>
            <person name="Ramamoorthy G.K."/>
            <person name="Gryganskyi A."/>
            <person name="Culley D."/>
            <person name="Magnuson J.K."/>
            <person name="James T.Y."/>
            <person name="O'Malley M.A."/>
            <person name="Stajich J.E."/>
            <person name="Spatafora J.W."/>
            <person name="Visel A."/>
            <person name="Grigoriev I.V."/>
        </authorList>
    </citation>
    <scope>NUCLEOTIDE SEQUENCE [LARGE SCALE GENOMIC DNA]</scope>
    <source>
        <strain evidence="5 6">JEL800</strain>
    </source>
</reference>
<organism evidence="5 6">
    <name type="scientific">Rhizoclosmatium globosum</name>
    <dbReference type="NCBI Taxonomy" id="329046"/>
    <lineage>
        <taxon>Eukaryota</taxon>
        <taxon>Fungi</taxon>
        <taxon>Fungi incertae sedis</taxon>
        <taxon>Chytridiomycota</taxon>
        <taxon>Chytridiomycota incertae sedis</taxon>
        <taxon>Chytridiomycetes</taxon>
        <taxon>Chytridiales</taxon>
        <taxon>Chytriomycetaceae</taxon>
        <taxon>Rhizoclosmatium</taxon>
    </lineage>
</organism>
<protein>
    <submittedName>
        <fullName evidence="5">Uncharacterized protein</fullName>
    </submittedName>
</protein>
<evidence type="ECO:0000259" key="3">
    <source>
        <dbReference type="Pfam" id="PF23431"/>
    </source>
</evidence>
<keyword evidence="6" id="KW-1185">Reference proteome</keyword>
<evidence type="ECO:0000313" key="5">
    <source>
        <dbReference type="EMBL" id="ORY51889.1"/>
    </source>
</evidence>
<dbReference type="InterPro" id="IPR039156">
    <property type="entry name" value="PHAF1/BROMI"/>
</dbReference>
<dbReference type="PANTHER" id="PTHR13465:SF3">
    <property type="entry name" value="PROTEIN BROAD-MINDED"/>
    <property type="match status" value="1"/>
</dbReference>
<feature type="region of interest" description="Disordered" evidence="1">
    <location>
        <begin position="181"/>
        <end position="205"/>
    </location>
</feature>
<dbReference type="GO" id="GO:1905515">
    <property type="term" value="P:non-motile cilium assembly"/>
    <property type="evidence" value="ECO:0007669"/>
    <property type="project" value="TreeGrafter"/>
</dbReference>
<dbReference type="SUPFAM" id="SSF47923">
    <property type="entry name" value="Ypt/Rab-GAP domain of gyp1p"/>
    <property type="match status" value="1"/>
</dbReference>
<evidence type="ECO:0000256" key="1">
    <source>
        <dbReference type="SAM" id="MobiDB-lite"/>
    </source>
</evidence>
<evidence type="ECO:0000259" key="4">
    <source>
        <dbReference type="Pfam" id="PF23440"/>
    </source>
</evidence>
<evidence type="ECO:0000313" key="6">
    <source>
        <dbReference type="Proteomes" id="UP000193642"/>
    </source>
</evidence>
<dbReference type="Proteomes" id="UP000193642">
    <property type="component" value="Unassembled WGS sequence"/>
</dbReference>
<evidence type="ECO:0000259" key="2">
    <source>
        <dbReference type="Pfam" id="PF14961"/>
    </source>
</evidence>
<feature type="domain" description="BROMI N-terminal" evidence="3">
    <location>
        <begin position="51"/>
        <end position="146"/>
    </location>
</feature>
<dbReference type="InterPro" id="IPR055392">
    <property type="entry name" value="BROMI_C"/>
</dbReference>